<protein>
    <submittedName>
        <fullName evidence="2">Uncharacterized protein</fullName>
    </submittedName>
</protein>
<comment type="caution">
    <text evidence="2">The sequence shown here is derived from an EMBL/GenBank/DDBJ whole genome shotgun (WGS) entry which is preliminary data.</text>
</comment>
<name>A0A4C1YFF5_EUMVA</name>
<feature type="transmembrane region" description="Helical" evidence="1">
    <location>
        <begin position="127"/>
        <end position="148"/>
    </location>
</feature>
<keyword evidence="3" id="KW-1185">Reference proteome</keyword>
<dbReference type="OrthoDB" id="361102at2759"/>
<keyword evidence="1" id="KW-0472">Membrane</keyword>
<dbReference type="AlphaFoldDB" id="A0A4C1YFF5"/>
<reference evidence="2 3" key="1">
    <citation type="journal article" date="2019" name="Commun. Biol.">
        <title>The bagworm genome reveals a unique fibroin gene that provides high tensile strength.</title>
        <authorList>
            <person name="Kono N."/>
            <person name="Nakamura H."/>
            <person name="Ohtoshi R."/>
            <person name="Tomita M."/>
            <person name="Numata K."/>
            <person name="Arakawa K."/>
        </authorList>
    </citation>
    <scope>NUCLEOTIDE SEQUENCE [LARGE SCALE GENOMIC DNA]</scope>
</reference>
<keyword evidence="1" id="KW-0812">Transmembrane</keyword>
<proteinExistence type="predicted"/>
<evidence type="ECO:0000313" key="2">
    <source>
        <dbReference type="EMBL" id="GBP73714.1"/>
    </source>
</evidence>
<evidence type="ECO:0000313" key="3">
    <source>
        <dbReference type="Proteomes" id="UP000299102"/>
    </source>
</evidence>
<sequence length="215" mass="24128">MKLLTYSFDFGAARLDPWELHTVVPYTYTLSERSAELHVASDALALTGCKRLASYFVPFWLTTNPKDEREMKQCPHPGSTTAFGYTSSFVGRGAWASDVTEFRSLNNAVVIICLWRSRLFLVTQNCLFLICACLVFPGSLCAFLRFIVERQIRGSVVSCMLMRVAGKQLLHLLYFDPDWALDSDADPRTNFNPGLVVNFRPGPGSAFCSPSRFQS</sequence>
<dbReference type="EMBL" id="BGZK01001184">
    <property type="protein sequence ID" value="GBP73714.1"/>
    <property type="molecule type" value="Genomic_DNA"/>
</dbReference>
<gene>
    <name evidence="2" type="ORF">EVAR_103176_1</name>
</gene>
<evidence type="ECO:0000256" key="1">
    <source>
        <dbReference type="SAM" id="Phobius"/>
    </source>
</evidence>
<dbReference type="Proteomes" id="UP000299102">
    <property type="component" value="Unassembled WGS sequence"/>
</dbReference>
<accession>A0A4C1YFF5</accession>
<keyword evidence="1" id="KW-1133">Transmembrane helix</keyword>
<organism evidence="2 3">
    <name type="scientific">Eumeta variegata</name>
    <name type="common">Bagworm moth</name>
    <name type="synonym">Eumeta japonica</name>
    <dbReference type="NCBI Taxonomy" id="151549"/>
    <lineage>
        <taxon>Eukaryota</taxon>
        <taxon>Metazoa</taxon>
        <taxon>Ecdysozoa</taxon>
        <taxon>Arthropoda</taxon>
        <taxon>Hexapoda</taxon>
        <taxon>Insecta</taxon>
        <taxon>Pterygota</taxon>
        <taxon>Neoptera</taxon>
        <taxon>Endopterygota</taxon>
        <taxon>Lepidoptera</taxon>
        <taxon>Glossata</taxon>
        <taxon>Ditrysia</taxon>
        <taxon>Tineoidea</taxon>
        <taxon>Psychidae</taxon>
        <taxon>Oiketicinae</taxon>
        <taxon>Eumeta</taxon>
    </lineage>
</organism>